<sequence length="156" mass="18855">MKYEENISKNSIIKSEINLSLHKTRELVTSWMNKSENKLDFKEEKEDINSEDEELFRSRIQKRQVYDTELSEEKALLRKKLSLFKSKKQKDEEEKVEIYDDSDEFESKSKYIEKISLIKQSKDFSYGDNDKKRANSFFDIYKSKKKKKHKSNQKFK</sequence>
<dbReference type="AlphaFoldDB" id="M7NRC9"/>
<evidence type="ECO:0000313" key="2">
    <source>
        <dbReference type="Proteomes" id="UP000011958"/>
    </source>
</evidence>
<dbReference type="HOGENOM" id="CLU_1687423_0_0_1"/>
<keyword evidence="2" id="KW-1185">Reference proteome</keyword>
<name>M7NRC9_PNEMU</name>
<dbReference type="VEuPathDB" id="FungiDB:PNEG_01993"/>
<dbReference type="Proteomes" id="UP000011958">
    <property type="component" value="Unassembled WGS sequence"/>
</dbReference>
<dbReference type="OrthoDB" id="10626675at2759"/>
<accession>M7NRC9</accession>
<evidence type="ECO:0000313" key="1">
    <source>
        <dbReference type="EMBL" id="EMR09812.1"/>
    </source>
</evidence>
<reference evidence="2" key="1">
    <citation type="journal article" date="2016" name="Nat. Commun.">
        <title>Genome analysis of three Pneumocystis species reveals adaptation mechanisms to life exclusively in mammalian hosts.</title>
        <authorList>
            <person name="Ma L."/>
            <person name="Chen Z."/>
            <person name="Huang D.W."/>
            <person name="Kutty G."/>
            <person name="Ishihara M."/>
            <person name="Wang H."/>
            <person name="Abouelleil A."/>
            <person name="Bishop L."/>
            <person name="Davey E."/>
            <person name="Deng R."/>
            <person name="Deng X."/>
            <person name="Fan L."/>
            <person name="Fantoni G."/>
            <person name="Fitzgerald M."/>
            <person name="Gogineni E."/>
            <person name="Goldberg J.M."/>
            <person name="Handley G."/>
            <person name="Hu X."/>
            <person name="Huber C."/>
            <person name="Jiao X."/>
            <person name="Jones K."/>
            <person name="Levin J.Z."/>
            <person name="Liu Y."/>
            <person name="Macdonald P."/>
            <person name="Melnikov A."/>
            <person name="Raley C."/>
            <person name="Sassi M."/>
            <person name="Sherman B.T."/>
            <person name="Song X."/>
            <person name="Sykes S."/>
            <person name="Tran B."/>
            <person name="Walsh L."/>
            <person name="Xia Y."/>
            <person name="Yang J."/>
            <person name="Young S."/>
            <person name="Zeng Q."/>
            <person name="Zheng X."/>
            <person name="Stephens R."/>
            <person name="Nusbaum C."/>
            <person name="Birren B.W."/>
            <person name="Azadi P."/>
            <person name="Lempicki R.A."/>
            <person name="Cuomo C.A."/>
            <person name="Kovacs J.A."/>
        </authorList>
    </citation>
    <scope>NUCLEOTIDE SEQUENCE [LARGE SCALE GENOMIC DNA]</scope>
    <source>
        <strain evidence="2">B123</strain>
    </source>
</reference>
<dbReference type="RefSeq" id="XP_007873973.1">
    <property type="nucleotide sequence ID" value="XM_007875782.1"/>
</dbReference>
<proteinExistence type="predicted"/>
<comment type="caution">
    <text evidence="1">The sequence shown here is derived from an EMBL/GenBank/DDBJ whole genome shotgun (WGS) entry which is preliminary data.</text>
</comment>
<dbReference type="EMBL" id="AFWA02000009">
    <property type="protein sequence ID" value="EMR09812.1"/>
    <property type="molecule type" value="Genomic_DNA"/>
</dbReference>
<gene>
    <name evidence="1" type="ORF">PNEG_01993</name>
</gene>
<protein>
    <submittedName>
        <fullName evidence="1">Uncharacterized protein</fullName>
    </submittedName>
</protein>
<organism evidence="1 2">
    <name type="scientific">Pneumocystis murina (strain B123)</name>
    <name type="common">Mouse pneumocystis pneumonia agent</name>
    <name type="synonym">Pneumocystis carinii f. sp. muris</name>
    <dbReference type="NCBI Taxonomy" id="1069680"/>
    <lineage>
        <taxon>Eukaryota</taxon>
        <taxon>Fungi</taxon>
        <taxon>Dikarya</taxon>
        <taxon>Ascomycota</taxon>
        <taxon>Taphrinomycotina</taxon>
        <taxon>Pneumocystomycetes</taxon>
        <taxon>Pneumocystaceae</taxon>
        <taxon>Pneumocystis</taxon>
    </lineage>
</organism>
<dbReference type="GeneID" id="19895687"/>